<keyword evidence="2" id="KW-0560">Oxidoreductase</keyword>
<evidence type="ECO:0000259" key="4">
    <source>
        <dbReference type="Pfam" id="PF22725"/>
    </source>
</evidence>
<reference evidence="5 6" key="1">
    <citation type="journal article" date="2017" name="Syst. Appl. Microbiol.">
        <title>Soybeans inoculated with root zone soils of Canadian native legumes harbour diverse and novel Bradyrhizobium spp. that possess agricultural potential.</title>
        <authorList>
            <person name="Bromfield E.S.P."/>
            <person name="Cloutier S."/>
            <person name="Tambong J.T."/>
            <person name="Tran Thi T.V."/>
        </authorList>
    </citation>
    <scope>NUCLEOTIDE SEQUENCE [LARGE SCALE GENOMIC DNA]</scope>
    <source>
        <strain evidence="5 6">39S1MB</strain>
    </source>
</reference>
<dbReference type="InterPro" id="IPR000683">
    <property type="entry name" value="Gfo/Idh/MocA-like_OxRdtase_N"/>
</dbReference>
<evidence type="ECO:0000313" key="5">
    <source>
        <dbReference type="EMBL" id="AWM02806.1"/>
    </source>
</evidence>
<dbReference type="SUPFAM" id="SSF55347">
    <property type="entry name" value="Glyceraldehyde-3-phosphate dehydrogenase-like, C-terminal domain"/>
    <property type="match status" value="1"/>
</dbReference>
<dbReference type="Gene3D" id="3.40.50.720">
    <property type="entry name" value="NAD(P)-binding Rossmann-like Domain"/>
    <property type="match status" value="1"/>
</dbReference>
<feature type="domain" description="GFO/IDH/MocA-like oxidoreductase" evidence="4">
    <location>
        <begin position="183"/>
        <end position="295"/>
    </location>
</feature>
<dbReference type="Proteomes" id="UP000215884">
    <property type="component" value="Chromosome"/>
</dbReference>
<gene>
    <name evidence="5" type="ORF">CIT40_24115</name>
</gene>
<dbReference type="InterPro" id="IPR036291">
    <property type="entry name" value="NAD(P)-bd_dom_sf"/>
</dbReference>
<dbReference type="FunFam" id="3.30.360.10:FF:000071">
    <property type="entry name" value="Dehydrogenase, putative"/>
    <property type="match status" value="1"/>
</dbReference>
<keyword evidence="6" id="KW-1185">Reference proteome</keyword>
<dbReference type="EMBL" id="CP029426">
    <property type="protein sequence ID" value="AWM02806.1"/>
    <property type="molecule type" value="Genomic_DNA"/>
</dbReference>
<protein>
    <submittedName>
        <fullName evidence="5">Gfo/Idh/MocA family oxidoreductase</fullName>
    </submittedName>
</protein>
<dbReference type="AlphaFoldDB" id="A0A2U8PYC3"/>
<evidence type="ECO:0000259" key="3">
    <source>
        <dbReference type="Pfam" id="PF01408"/>
    </source>
</evidence>
<dbReference type="KEGG" id="brq:CIT40_24115"/>
<dbReference type="Pfam" id="PF01408">
    <property type="entry name" value="GFO_IDH_MocA"/>
    <property type="match status" value="1"/>
</dbReference>
<feature type="domain" description="Gfo/Idh/MocA-like oxidoreductase N-terminal" evidence="3">
    <location>
        <begin position="4"/>
        <end position="100"/>
    </location>
</feature>
<dbReference type="Gene3D" id="3.30.360.10">
    <property type="entry name" value="Dihydrodipicolinate Reductase, domain 2"/>
    <property type="match status" value="1"/>
</dbReference>
<dbReference type="GO" id="GO:0000166">
    <property type="term" value="F:nucleotide binding"/>
    <property type="evidence" value="ECO:0007669"/>
    <property type="project" value="InterPro"/>
</dbReference>
<organism evidence="5 6">
    <name type="scientific">Bradyrhizobium amphicarpaeae</name>
    <dbReference type="NCBI Taxonomy" id="1404768"/>
    <lineage>
        <taxon>Bacteria</taxon>
        <taxon>Pseudomonadati</taxon>
        <taxon>Pseudomonadota</taxon>
        <taxon>Alphaproteobacteria</taxon>
        <taxon>Hyphomicrobiales</taxon>
        <taxon>Nitrobacteraceae</taxon>
        <taxon>Bradyrhizobium</taxon>
    </lineage>
</organism>
<name>A0A2U8PYC3_9BRAD</name>
<dbReference type="RefSeq" id="WP_094891087.1">
    <property type="nucleotide sequence ID" value="NZ_CP029426.2"/>
</dbReference>
<dbReference type="Pfam" id="PF22725">
    <property type="entry name" value="GFO_IDH_MocA_C3"/>
    <property type="match status" value="1"/>
</dbReference>
<dbReference type="PANTHER" id="PTHR42840">
    <property type="entry name" value="NAD(P)-BINDING ROSSMANN-FOLD SUPERFAMILY PROTEIN-RELATED"/>
    <property type="match status" value="1"/>
</dbReference>
<evidence type="ECO:0000256" key="2">
    <source>
        <dbReference type="ARBA" id="ARBA00023002"/>
    </source>
</evidence>
<evidence type="ECO:0000313" key="6">
    <source>
        <dbReference type="Proteomes" id="UP000215884"/>
    </source>
</evidence>
<sequence length="389" mass="42833">MANIRVGLVGCGFVSELHMYAFRRVYGVDVEVAAVAARGDQVVEFAGRHDIPRVYRSFSDLIADADIDVIDICTPPNLHAEMIVAAMQAGKHVICEKPFAGYFGRDGDPQPIGRQVPKALMYQRVIEEMDKTCAAIERTGKLFMYAEDWIYAPAVTKTAEIIRATRDKILFMKGEESHSGSHAAHAAQWAMTGGGSLIRMGCHPLSAVLYLKQVEAKARGESIRVASVTGDVGNVTAGLKPEERGYIKANPLDVEDWGTLTVTFSDGTKATVFSGDMIMGGVRNLVETYTSGGSLFANITPNNHLMSYQTSEEKLASVYITEKVDRKTGWQYVCLEEEWTRGYLQEIQDFMECVATGRQPLSGLALAYETIKVNYAGYWAAEEGRRVVL</sequence>
<dbReference type="GO" id="GO:0016491">
    <property type="term" value="F:oxidoreductase activity"/>
    <property type="evidence" value="ECO:0007669"/>
    <property type="project" value="UniProtKB-KW"/>
</dbReference>
<dbReference type="OrthoDB" id="9781031at2"/>
<reference evidence="5 6" key="2">
    <citation type="journal article" date="2019" name="Int. J. Syst. Evol. Microbiol.">
        <title>Description and complete genome sequence of Bradyrhizobium amphicarpaeae sp. nov., harbouring photosystem and nitrogen-fixation genes.</title>
        <authorList>
            <person name="Bromfield E.S.P."/>
            <person name="Cloutier S."/>
            <person name="Nguyen H.D.T."/>
        </authorList>
    </citation>
    <scope>NUCLEOTIDE SEQUENCE [LARGE SCALE GENOMIC DNA]</scope>
    <source>
        <strain evidence="5 6">39S1MB</strain>
    </source>
</reference>
<evidence type="ECO:0000256" key="1">
    <source>
        <dbReference type="ARBA" id="ARBA00010928"/>
    </source>
</evidence>
<accession>A0A2U8PYC3</accession>
<dbReference type="SUPFAM" id="SSF51735">
    <property type="entry name" value="NAD(P)-binding Rossmann-fold domains"/>
    <property type="match status" value="1"/>
</dbReference>
<comment type="similarity">
    <text evidence="1">Belongs to the Gfo/Idh/MocA family.</text>
</comment>
<dbReference type="InterPro" id="IPR055170">
    <property type="entry name" value="GFO_IDH_MocA-like_dom"/>
</dbReference>
<proteinExistence type="inferred from homology"/>
<dbReference type="PANTHER" id="PTHR42840:SF3">
    <property type="entry name" value="BINDING ROSSMANN FOLD OXIDOREDUCTASE, PUTATIVE (AFU_ORTHOLOGUE AFUA_2G10240)-RELATED"/>
    <property type="match status" value="1"/>
</dbReference>